<gene>
    <name evidence="3" type="ORF">JI739_21410</name>
</gene>
<dbReference type="Pfam" id="PF04892">
    <property type="entry name" value="VanZ"/>
    <property type="match status" value="1"/>
</dbReference>
<feature type="transmembrane region" description="Helical" evidence="1">
    <location>
        <begin position="48"/>
        <end position="69"/>
    </location>
</feature>
<evidence type="ECO:0000313" key="4">
    <source>
        <dbReference type="Proteomes" id="UP000613011"/>
    </source>
</evidence>
<feature type="transmembrane region" description="Helical" evidence="1">
    <location>
        <begin position="16"/>
        <end position="36"/>
    </location>
</feature>
<sequence>MPLFEAARVPPRLPPLLVLATTAILIFIGTLMPAALKDSAHAALGSELPWPALAHVILFGVLAASPVFGRGRAGTWRALLLALLLALATESLQTLVPGRHPALRDVLIDLGGALLGRLLWLRASEAPARRPG</sequence>
<dbReference type="NCBIfam" id="NF037970">
    <property type="entry name" value="vanZ_1"/>
    <property type="match status" value="1"/>
</dbReference>
<dbReference type="Proteomes" id="UP000613011">
    <property type="component" value="Unassembled WGS sequence"/>
</dbReference>
<organism evidence="3 4">
    <name type="scientific">Ramlibacter aurantiacus</name>
    <dbReference type="NCBI Taxonomy" id="2801330"/>
    <lineage>
        <taxon>Bacteria</taxon>
        <taxon>Pseudomonadati</taxon>
        <taxon>Pseudomonadota</taxon>
        <taxon>Betaproteobacteria</taxon>
        <taxon>Burkholderiales</taxon>
        <taxon>Comamonadaceae</taxon>
        <taxon>Ramlibacter</taxon>
    </lineage>
</organism>
<evidence type="ECO:0000256" key="1">
    <source>
        <dbReference type="SAM" id="Phobius"/>
    </source>
</evidence>
<keyword evidence="1" id="KW-0812">Transmembrane</keyword>
<evidence type="ECO:0000259" key="2">
    <source>
        <dbReference type="Pfam" id="PF04892"/>
    </source>
</evidence>
<dbReference type="AlphaFoldDB" id="A0A936ZMI2"/>
<dbReference type="EMBL" id="JAEQNA010000010">
    <property type="protein sequence ID" value="MBL0422908.1"/>
    <property type="molecule type" value="Genomic_DNA"/>
</dbReference>
<protein>
    <submittedName>
        <fullName evidence="3">VanZ family protein</fullName>
    </submittedName>
</protein>
<reference evidence="3" key="1">
    <citation type="submission" date="2021-01" db="EMBL/GenBank/DDBJ databases">
        <title>Ramlibacter sp. strain AW1 16S ribosomal RNA gene Genome sequencing and assembly.</title>
        <authorList>
            <person name="Kang M."/>
        </authorList>
    </citation>
    <scope>NUCLEOTIDE SEQUENCE</scope>
    <source>
        <strain evidence="3">AW1</strain>
    </source>
</reference>
<proteinExistence type="predicted"/>
<dbReference type="RefSeq" id="WP_201686042.1">
    <property type="nucleotide sequence ID" value="NZ_JAEQNA010000010.1"/>
</dbReference>
<keyword evidence="4" id="KW-1185">Reference proteome</keyword>
<accession>A0A936ZMI2</accession>
<evidence type="ECO:0000313" key="3">
    <source>
        <dbReference type="EMBL" id="MBL0422908.1"/>
    </source>
</evidence>
<comment type="caution">
    <text evidence="3">The sequence shown here is derived from an EMBL/GenBank/DDBJ whole genome shotgun (WGS) entry which is preliminary data.</text>
</comment>
<name>A0A936ZMI2_9BURK</name>
<keyword evidence="1" id="KW-0472">Membrane</keyword>
<feature type="domain" description="VanZ-like" evidence="2">
    <location>
        <begin position="53"/>
        <end position="121"/>
    </location>
</feature>
<dbReference type="InterPro" id="IPR006976">
    <property type="entry name" value="VanZ-like"/>
</dbReference>
<keyword evidence="1" id="KW-1133">Transmembrane helix</keyword>